<comment type="similarity">
    <text evidence="3">Belongs to the CSN7/EIF3M family. CSN7 subfamily.</text>
</comment>
<dbReference type="EMBL" id="VXIS01000107">
    <property type="protein sequence ID" value="KAA8904541.1"/>
    <property type="molecule type" value="Genomic_DNA"/>
</dbReference>
<evidence type="ECO:0000256" key="6">
    <source>
        <dbReference type="ARBA" id="ARBA00023242"/>
    </source>
</evidence>
<evidence type="ECO:0000256" key="1">
    <source>
        <dbReference type="ARBA" id="ARBA00004123"/>
    </source>
</evidence>
<dbReference type="PROSITE" id="PS50250">
    <property type="entry name" value="PCI"/>
    <property type="match status" value="1"/>
</dbReference>
<dbReference type="PANTHER" id="PTHR15350">
    <property type="entry name" value="COP9 SIGNALOSOME COMPLEX SUBUNIT 7/DENDRITIC CELL PROTEIN GA17"/>
    <property type="match status" value="1"/>
</dbReference>
<accession>A0A5J5EVI8</accession>
<dbReference type="Proteomes" id="UP000326924">
    <property type="component" value="Unassembled WGS sequence"/>
</dbReference>
<feature type="coiled-coil region" evidence="7">
    <location>
        <begin position="192"/>
        <end position="219"/>
    </location>
</feature>
<protein>
    <recommendedName>
        <fullName evidence="8">PCI domain-containing protein</fullName>
    </recommendedName>
</protein>
<dbReference type="GO" id="GO:0010387">
    <property type="term" value="P:COP9 signalosome assembly"/>
    <property type="evidence" value="ECO:0007669"/>
    <property type="project" value="InterPro"/>
</dbReference>
<comment type="subcellular location">
    <subcellularLocation>
        <location evidence="2">Cytoplasm</location>
    </subcellularLocation>
    <subcellularLocation>
        <location evidence="1">Nucleus</location>
    </subcellularLocation>
</comment>
<keyword evidence="7" id="KW-0175">Coiled coil</keyword>
<sequence>MADQKYLTALQPFILLAKSATGRAAADLVVQATQASGCFVFSELLECPNIQALSASPDGNKYLELLKIFAYGSLSDYRANEANLPPLSEKQLEKLKQLSLITLASRGAEYLTYPSLLQSLELPSVRLLEDLVISAIYAGLLHAKLDTASQLVEVSSTAGRDVAPSEIADIIATLNAWSQQCEDVLADIDDQMKTVHREAVQKKKEAEEYERLLTAKKGELGIFKGGGKGKRVISESAEDGRYLADDDDMDIDDGSFGEAGGAGWPSNAGRRRIKNRLGGVLGNKRR</sequence>
<evidence type="ECO:0000313" key="9">
    <source>
        <dbReference type="EMBL" id="KAA8904541.1"/>
    </source>
</evidence>
<comment type="caution">
    <text evidence="9">The sequence shown here is derived from an EMBL/GenBank/DDBJ whole genome shotgun (WGS) entry which is preliminary data.</text>
</comment>
<evidence type="ECO:0000256" key="7">
    <source>
        <dbReference type="SAM" id="Coils"/>
    </source>
</evidence>
<dbReference type="InterPro" id="IPR000717">
    <property type="entry name" value="PCI_dom"/>
</dbReference>
<evidence type="ECO:0000256" key="5">
    <source>
        <dbReference type="ARBA" id="ARBA00022790"/>
    </source>
</evidence>
<dbReference type="InterPro" id="IPR045237">
    <property type="entry name" value="COPS7/eIF3m"/>
</dbReference>
<keyword evidence="6" id="KW-0539">Nucleus</keyword>
<evidence type="ECO:0000256" key="4">
    <source>
        <dbReference type="ARBA" id="ARBA00022490"/>
    </source>
</evidence>
<evidence type="ECO:0000256" key="2">
    <source>
        <dbReference type="ARBA" id="ARBA00004496"/>
    </source>
</evidence>
<dbReference type="OrthoDB" id="10265275at2759"/>
<evidence type="ECO:0000259" key="8">
    <source>
        <dbReference type="PROSITE" id="PS50250"/>
    </source>
</evidence>
<dbReference type="SMART" id="SM00088">
    <property type="entry name" value="PINT"/>
    <property type="match status" value="1"/>
</dbReference>
<proteinExistence type="inferred from homology"/>
<keyword evidence="4" id="KW-0963">Cytoplasm</keyword>
<evidence type="ECO:0000256" key="3">
    <source>
        <dbReference type="ARBA" id="ARBA00008482"/>
    </source>
</evidence>
<dbReference type="PANTHER" id="PTHR15350:SF5">
    <property type="entry name" value="COP9 SIGNALOSOME COMPLEX SUBUNIT 7"/>
    <property type="match status" value="1"/>
</dbReference>
<keyword evidence="10" id="KW-1185">Reference proteome</keyword>
<reference evidence="9 10" key="1">
    <citation type="submission" date="2019-09" db="EMBL/GenBank/DDBJ databases">
        <title>Draft genome of the ectomycorrhizal ascomycete Sphaerosporella brunnea.</title>
        <authorList>
            <consortium name="DOE Joint Genome Institute"/>
            <person name="Benucci G.M."/>
            <person name="Marozzi G."/>
            <person name="Antonielli L."/>
            <person name="Sanchez S."/>
            <person name="Marco P."/>
            <person name="Wang X."/>
            <person name="Falini L.B."/>
            <person name="Barry K."/>
            <person name="Haridas S."/>
            <person name="Lipzen A."/>
            <person name="Labutti K."/>
            <person name="Grigoriev I.V."/>
            <person name="Murat C."/>
            <person name="Martin F."/>
            <person name="Albertini E."/>
            <person name="Donnini D."/>
            <person name="Bonito G."/>
        </authorList>
    </citation>
    <scope>NUCLEOTIDE SEQUENCE [LARGE SCALE GENOMIC DNA]</scope>
    <source>
        <strain evidence="9 10">Sb_GMNB300</strain>
    </source>
</reference>
<dbReference type="GO" id="GO:0005737">
    <property type="term" value="C:cytoplasm"/>
    <property type="evidence" value="ECO:0007669"/>
    <property type="project" value="UniProtKB-SubCell"/>
</dbReference>
<evidence type="ECO:0000313" key="10">
    <source>
        <dbReference type="Proteomes" id="UP000326924"/>
    </source>
</evidence>
<dbReference type="Pfam" id="PF18392">
    <property type="entry name" value="CSN7a_helixI"/>
    <property type="match status" value="1"/>
</dbReference>
<name>A0A5J5EVI8_9PEZI</name>
<dbReference type="Pfam" id="PF22061">
    <property type="entry name" value="CSN7_HB_subdom"/>
    <property type="match status" value="1"/>
</dbReference>
<organism evidence="9 10">
    <name type="scientific">Sphaerosporella brunnea</name>
    <dbReference type="NCBI Taxonomy" id="1250544"/>
    <lineage>
        <taxon>Eukaryota</taxon>
        <taxon>Fungi</taxon>
        <taxon>Dikarya</taxon>
        <taxon>Ascomycota</taxon>
        <taxon>Pezizomycotina</taxon>
        <taxon>Pezizomycetes</taxon>
        <taxon>Pezizales</taxon>
        <taxon>Pyronemataceae</taxon>
        <taxon>Sphaerosporella</taxon>
    </lineage>
</organism>
<dbReference type="Pfam" id="PF01399">
    <property type="entry name" value="PCI"/>
    <property type="match status" value="1"/>
</dbReference>
<feature type="domain" description="PCI" evidence="8">
    <location>
        <begin position="1"/>
        <end position="159"/>
    </location>
</feature>
<dbReference type="AlphaFoldDB" id="A0A5J5EVI8"/>
<dbReference type="InParanoid" id="A0A5J5EVI8"/>
<gene>
    <name evidence="9" type="ORF">FN846DRAFT_952429</name>
</gene>
<dbReference type="InterPro" id="IPR041481">
    <property type="entry name" value="CSN7_helixI"/>
</dbReference>
<keyword evidence="5" id="KW-0736">Signalosome</keyword>
<dbReference type="GO" id="GO:0008180">
    <property type="term" value="C:COP9 signalosome"/>
    <property type="evidence" value="ECO:0007669"/>
    <property type="project" value="UniProtKB-KW"/>
</dbReference>